<dbReference type="AlphaFoldDB" id="A0A285TYU9"/>
<evidence type="ECO:0000313" key="2">
    <source>
        <dbReference type="EMBL" id="SOC34825.1"/>
    </source>
</evidence>
<reference evidence="2 3" key="1">
    <citation type="submission" date="2017-08" db="EMBL/GenBank/DDBJ databases">
        <authorList>
            <person name="de Groot N.N."/>
        </authorList>
    </citation>
    <scope>NUCLEOTIDE SEQUENCE [LARGE SCALE GENOMIC DNA]</scope>
    <source>
        <strain evidence="2 3">JC85</strain>
    </source>
</reference>
<keyword evidence="3" id="KW-1185">Reference proteome</keyword>
<proteinExistence type="predicted"/>
<organism evidence="2 3">
    <name type="scientific">Rhizobium subbaraonis</name>
    <dbReference type="NCBI Taxonomy" id="908946"/>
    <lineage>
        <taxon>Bacteria</taxon>
        <taxon>Pseudomonadati</taxon>
        <taxon>Pseudomonadota</taxon>
        <taxon>Alphaproteobacteria</taxon>
        <taxon>Hyphomicrobiales</taxon>
        <taxon>Rhizobiaceae</taxon>
        <taxon>Rhizobium/Agrobacterium group</taxon>
        <taxon>Rhizobium</taxon>
    </lineage>
</organism>
<evidence type="ECO:0000256" key="1">
    <source>
        <dbReference type="SAM" id="MobiDB-lite"/>
    </source>
</evidence>
<evidence type="ECO:0000313" key="3">
    <source>
        <dbReference type="Proteomes" id="UP000219167"/>
    </source>
</evidence>
<name>A0A285TYU9_9HYPH</name>
<feature type="compositionally biased region" description="Polar residues" evidence="1">
    <location>
        <begin position="42"/>
        <end position="51"/>
    </location>
</feature>
<sequence>MSARILLVVLILMVGSIMSIVVLQRVSGAGSDKQPPEGELLSTPTRMSHEQ</sequence>
<feature type="region of interest" description="Disordered" evidence="1">
    <location>
        <begin position="28"/>
        <end position="51"/>
    </location>
</feature>
<gene>
    <name evidence="2" type="ORF">SAMN05892877_10147</name>
</gene>
<dbReference type="EMBL" id="OBQD01000001">
    <property type="protein sequence ID" value="SOC34825.1"/>
    <property type="molecule type" value="Genomic_DNA"/>
</dbReference>
<dbReference type="RefSeq" id="WP_176526600.1">
    <property type="nucleotide sequence ID" value="NZ_OBQD01000001.1"/>
</dbReference>
<protein>
    <submittedName>
        <fullName evidence="2">Uncharacterized protein</fullName>
    </submittedName>
</protein>
<dbReference type="Proteomes" id="UP000219167">
    <property type="component" value="Unassembled WGS sequence"/>
</dbReference>
<accession>A0A285TYU9</accession>